<dbReference type="InterPro" id="IPR002893">
    <property type="entry name" value="Znf_MYND"/>
</dbReference>
<dbReference type="GO" id="GO:0005634">
    <property type="term" value="C:nucleus"/>
    <property type="evidence" value="ECO:0007669"/>
    <property type="project" value="TreeGrafter"/>
</dbReference>
<keyword evidence="8" id="KW-1185">Reference proteome</keyword>
<dbReference type="Proteomes" id="UP000186583">
    <property type="component" value="Unassembled WGS sequence"/>
</dbReference>
<dbReference type="Pfam" id="PF00856">
    <property type="entry name" value="SET"/>
    <property type="match status" value="1"/>
</dbReference>
<dbReference type="GO" id="GO:0008270">
    <property type="term" value="F:zinc ion binding"/>
    <property type="evidence" value="ECO:0007669"/>
    <property type="project" value="UniProtKB-KW"/>
</dbReference>
<dbReference type="SUPFAM" id="SSF82199">
    <property type="entry name" value="SET domain"/>
    <property type="match status" value="1"/>
</dbReference>
<dbReference type="PANTHER" id="PTHR12197:SF251">
    <property type="entry name" value="EG:BACR7C10.4 PROTEIN"/>
    <property type="match status" value="1"/>
</dbReference>
<dbReference type="PROSITE" id="PS50280">
    <property type="entry name" value="SET"/>
    <property type="match status" value="1"/>
</dbReference>
<keyword evidence="1" id="KW-0479">Metal-binding</keyword>
<dbReference type="InterPro" id="IPR046341">
    <property type="entry name" value="SET_dom_sf"/>
</dbReference>
<evidence type="ECO:0000259" key="5">
    <source>
        <dbReference type="PROSITE" id="PS50280"/>
    </source>
</evidence>
<evidence type="ECO:0000256" key="2">
    <source>
        <dbReference type="ARBA" id="ARBA00022771"/>
    </source>
</evidence>
<dbReference type="Gene3D" id="6.10.140.2220">
    <property type="match status" value="1"/>
</dbReference>
<reference evidence="7 8" key="1">
    <citation type="submission" date="2016-11" db="EMBL/GenBank/DDBJ databases">
        <title>Draft Genome Assembly of Colletotrichum chlorophyti a pathogen of herbaceous plants.</title>
        <authorList>
            <person name="Gan P."/>
            <person name="Narusaka M."/>
            <person name="Tsushima A."/>
            <person name="Narusaka Y."/>
            <person name="Takano Y."/>
            <person name="Shirasu K."/>
        </authorList>
    </citation>
    <scope>NUCLEOTIDE SEQUENCE [LARGE SCALE GENOMIC DNA]</scope>
    <source>
        <strain evidence="7 8">NTL11</strain>
    </source>
</reference>
<comment type="caution">
    <text evidence="7">The sequence shown here is derived from an EMBL/GenBank/DDBJ whole genome shotgun (WGS) entry which is preliminary data.</text>
</comment>
<dbReference type="EMBL" id="MPGH01000263">
    <property type="protein sequence ID" value="OLN81108.1"/>
    <property type="molecule type" value="Genomic_DNA"/>
</dbReference>
<keyword evidence="3" id="KW-0862">Zinc</keyword>
<evidence type="ECO:0000256" key="3">
    <source>
        <dbReference type="ARBA" id="ARBA00022833"/>
    </source>
</evidence>
<gene>
    <name evidence="7" type="ORF">CCHL11_09671</name>
</gene>
<evidence type="ECO:0000256" key="1">
    <source>
        <dbReference type="ARBA" id="ARBA00022723"/>
    </source>
</evidence>
<evidence type="ECO:0000313" key="7">
    <source>
        <dbReference type="EMBL" id="OLN81108.1"/>
    </source>
</evidence>
<dbReference type="InterPro" id="IPR050869">
    <property type="entry name" value="H3K4_H4K5_MeTrfase"/>
</dbReference>
<dbReference type="InterPro" id="IPR001214">
    <property type="entry name" value="SET_dom"/>
</dbReference>
<sequence length="552" mass="62144">MCAINDGIEVRGTKGGVKGGRSIHATRRFKPGDVIARFDDPDIVLPPGHRALEYCNHCMRKQGTPQTPNLRACTGCRTMAYCGPACQRANWSLIHKRECKAIQRIHEVKPAHQPEWIPTPVRAATQVLLRPAVLEKFKELEGHVEEWRKKDEMDLQLQAQGVVRCVGNEMNTYSGLETAFQVLCKLQTNAFSRTEEYYETGGVFLDTKLAMVNHSCAPNALVQFSGRTGILRSTSFIEPGDEIEISYIDQTQPKAKRQSELSLYRFECSCRKCRHDLDEYQLVTADPTLELNVLSAMPDIQRLKTPPGGGNRDASQKLEVLKLQKIMPTFPRGMKPAEKHEWLRKAYKSASWFVKTGKWAIEPFAQLVDEASFYFGKDRGNHECALAVACLSAYEIEPYKHVAPFHPQRLKGLSSIAIALSNTAPEPQRLSKLARDMLATNKFPVEGVKVLENLDQVSLCQMVLSLIDMYSKQAPSADWEVLIVAREMLKDIESLPGREKENSLIALWKEDPKGMEDFFRYGLAEPVRVLSELGKAVLEVDLGRDRDLSARG</sequence>
<dbReference type="PROSITE" id="PS50865">
    <property type="entry name" value="ZF_MYND_2"/>
    <property type="match status" value="1"/>
</dbReference>
<dbReference type="GO" id="GO:0008168">
    <property type="term" value="F:methyltransferase activity"/>
    <property type="evidence" value="ECO:0007669"/>
    <property type="project" value="UniProtKB-KW"/>
</dbReference>
<dbReference type="STRING" id="708187.A0A1Q8R9T7"/>
<proteinExistence type="predicted"/>
<evidence type="ECO:0000256" key="4">
    <source>
        <dbReference type="PROSITE-ProRule" id="PRU00134"/>
    </source>
</evidence>
<feature type="domain" description="MYND-type" evidence="6">
    <location>
        <begin position="55"/>
        <end position="99"/>
    </location>
</feature>
<dbReference type="AlphaFoldDB" id="A0A1Q8R9T7"/>
<organism evidence="7 8">
    <name type="scientific">Colletotrichum chlorophyti</name>
    <dbReference type="NCBI Taxonomy" id="708187"/>
    <lineage>
        <taxon>Eukaryota</taxon>
        <taxon>Fungi</taxon>
        <taxon>Dikarya</taxon>
        <taxon>Ascomycota</taxon>
        <taxon>Pezizomycotina</taxon>
        <taxon>Sordariomycetes</taxon>
        <taxon>Hypocreomycetidae</taxon>
        <taxon>Glomerellales</taxon>
        <taxon>Glomerellaceae</taxon>
        <taxon>Colletotrichum</taxon>
    </lineage>
</organism>
<accession>A0A1Q8R9T7</accession>
<dbReference type="PANTHER" id="PTHR12197">
    <property type="entry name" value="HISTONE-LYSINE N-METHYLTRANSFERASE SMYD"/>
    <property type="match status" value="1"/>
</dbReference>
<dbReference type="CDD" id="cd20071">
    <property type="entry name" value="SET_SMYD"/>
    <property type="match status" value="1"/>
</dbReference>
<keyword evidence="7" id="KW-0808">Transferase</keyword>
<evidence type="ECO:0000259" key="6">
    <source>
        <dbReference type="PROSITE" id="PS50865"/>
    </source>
</evidence>
<dbReference type="PROSITE" id="PS01360">
    <property type="entry name" value="ZF_MYND_1"/>
    <property type="match status" value="1"/>
</dbReference>
<dbReference type="GO" id="GO:0032259">
    <property type="term" value="P:methylation"/>
    <property type="evidence" value="ECO:0007669"/>
    <property type="project" value="UniProtKB-KW"/>
</dbReference>
<protein>
    <submittedName>
        <fullName evidence="7">Histone-lysine N-methyltransferase ASHR1</fullName>
    </submittedName>
</protein>
<feature type="domain" description="SET" evidence="5">
    <location>
        <begin position="6"/>
        <end position="248"/>
    </location>
</feature>
<keyword evidence="7" id="KW-0489">Methyltransferase</keyword>
<evidence type="ECO:0000313" key="8">
    <source>
        <dbReference type="Proteomes" id="UP000186583"/>
    </source>
</evidence>
<dbReference type="SUPFAM" id="SSF144232">
    <property type="entry name" value="HIT/MYND zinc finger-like"/>
    <property type="match status" value="1"/>
</dbReference>
<dbReference type="Gene3D" id="2.170.270.10">
    <property type="entry name" value="SET domain"/>
    <property type="match status" value="1"/>
</dbReference>
<name>A0A1Q8R9T7_9PEZI</name>
<dbReference type="OrthoDB" id="265717at2759"/>
<keyword evidence="2 4" id="KW-0863">Zinc-finger</keyword>
<dbReference type="Gene3D" id="1.10.220.160">
    <property type="match status" value="1"/>
</dbReference>
<dbReference type="Pfam" id="PF01753">
    <property type="entry name" value="zf-MYND"/>
    <property type="match status" value="1"/>
</dbReference>